<keyword evidence="3" id="KW-1185">Reference proteome</keyword>
<feature type="compositionally biased region" description="Polar residues" evidence="1">
    <location>
        <begin position="53"/>
        <end position="68"/>
    </location>
</feature>
<dbReference type="GeneID" id="54360936"/>
<dbReference type="Gene3D" id="1.25.10.10">
    <property type="entry name" value="Leucine-rich Repeat Variant"/>
    <property type="match status" value="1"/>
</dbReference>
<feature type="compositionally biased region" description="Polar residues" evidence="1">
    <location>
        <begin position="177"/>
        <end position="190"/>
    </location>
</feature>
<feature type="region of interest" description="Disordered" evidence="1">
    <location>
        <begin position="1"/>
        <end position="267"/>
    </location>
</feature>
<sequence length="1017" mass="111355">MALPAVQLPRRKKQMTYGKAARNANAWGSMTADDQDDGASSGHLTAVAREQSVKQTYPVQKSGSQAQMQGRPKAKRDDMWDVPSSDDERMAQSSRTTTKRLPSVRKPVIDDEAPQLTSWEKRNVKPQIPQRTEETGQVAREAPSPRAVRKTSAGNNTHEAESHAPKIHSRAMDGLRNTRSATTNQTSANHKSAAARLQAKKNVTTTSAAIEGPKQSAQGEKRTSRDSKGDELSRNSRKRARAMPQEEQTHSQPGMGAAGNVSDRDDVIMGPADIHMDIDVDVIPIESHAKADDDKQPSCDKSPSKKGDQTLLPARSRTLYNKQKSAPSRLHGMISSSQKNSETLVPPNLSITLSQNNISDRLTSQATHDDLVHHQGPATATPRPARRWAKNLPDASAISSPSDLPMASLLLQSTKRSTGLGKSKSDLGQRRTKLVDRLKALAQSSDEEDETDINVNKTISTWTPISSAKASSPPHSQSQQPQPTQTARPGPPKITYAKSRSHLEDSGDNNLLLEMIAPSPLSGTGSKSSAGRIGRSPQKSSWDFEDDDLSGPKTQQFRSIHELRANGDHVRFLHDISNLMDDISDQKYSARCRRRSALMELSLRLMDKGFAQKFCRHGHEQQLIAECASTPDEIADFALAATFMILSGEEGPDSTFVVLRKGGVLEWLRRQLGARRAARVMVKDRHNNMAKAAQSTWLAESKQIAAQDTIWGENKPTTITLRVIALKAMENIVRRLRRNGDASELIDRTALPEILPRPEDIENMAHDESSRFEIAIVISVLEASTIPSIASDWSSDLIERIILILTSPTLQDKKAQHTYFLTLRLCHNLINDNTTNRAYFCDSAPAMTHLLLGVHNGLQRQGATGLSEEEAALGLDVLVLEFGLLIVMTEHSADVCASAVEPTNHATLVALAESFRRGRTLTDEALTEEAVVANVAHGYLAVVLANLCRDAGAREVIAAQLPGNNGLSILVAAVEEFVMYHQKVDMVNFNDDTGAEVWGAFTEVLKGVLKRLKENVG</sequence>
<evidence type="ECO:0000313" key="4">
    <source>
        <dbReference type="RefSeq" id="XP_033459858.1"/>
    </source>
</evidence>
<dbReference type="Proteomes" id="UP000504637">
    <property type="component" value="Unplaced"/>
</dbReference>
<reference evidence="4" key="3">
    <citation type="submission" date="2025-08" db="UniProtKB">
        <authorList>
            <consortium name="RefSeq"/>
        </authorList>
    </citation>
    <scope>IDENTIFICATION</scope>
    <source>
        <strain evidence="4">CBS 342.82</strain>
    </source>
</reference>
<dbReference type="Pfam" id="PF07814">
    <property type="entry name" value="WAPL"/>
    <property type="match status" value="1"/>
</dbReference>
<feature type="region of interest" description="Disordered" evidence="1">
    <location>
        <begin position="288"/>
        <end position="343"/>
    </location>
</feature>
<evidence type="ECO:0000259" key="2">
    <source>
        <dbReference type="Pfam" id="PF07814"/>
    </source>
</evidence>
<reference evidence="4" key="2">
    <citation type="submission" date="2020-04" db="EMBL/GenBank/DDBJ databases">
        <authorList>
            <consortium name="NCBI Genome Project"/>
        </authorList>
    </citation>
    <scope>NUCLEOTIDE SEQUENCE</scope>
    <source>
        <strain evidence="4">CBS 342.82</strain>
    </source>
</reference>
<dbReference type="RefSeq" id="XP_033459858.1">
    <property type="nucleotide sequence ID" value="XM_033603136.1"/>
</dbReference>
<feature type="compositionally biased region" description="Basic and acidic residues" evidence="1">
    <location>
        <begin position="288"/>
        <end position="308"/>
    </location>
</feature>
<dbReference type="InterPro" id="IPR022771">
    <property type="entry name" value="WAPL_C"/>
</dbReference>
<feature type="domain" description="Wings apart-like protein C-terminal" evidence="2">
    <location>
        <begin position="557"/>
        <end position="893"/>
    </location>
</feature>
<feature type="compositionally biased region" description="Polar residues" evidence="1">
    <location>
        <begin position="91"/>
        <end position="100"/>
    </location>
</feature>
<feature type="region of interest" description="Disordered" evidence="1">
    <location>
        <begin position="517"/>
        <end position="552"/>
    </location>
</feature>
<dbReference type="InterPro" id="IPR011989">
    <property type="entry name" value="ARM-like"/>
</dbReference>
<evidence type="ECO:0000256" key="1">
    <source>
        <dbReference type="SAM" id="MobiDB-lite"/>
    </source>
</evidence>
<dbReference type="OrthoDB" id="78088at2759"/>
<feature type="compositionally biased region" description="Basic and acidic residues" evidence="1">
    <location>
        <begin position="219"/>
        <end position="234"/>
    </location>
</feature>
<accession>A0A6J3M7J2</accession>
<organism evidence="4">
    <name type="scientific">Dissoconium aciculare CBS 342.82</name>
    <dbReference type="NCBI Taxonomy" id="1314786"/>
    <lineage>
        <taxon>Eukaryota</taxon>
        <taxon>Fungi</taxon>
        <taxon>Dikarya</taxon>
        <taxon>Ascomycota</taxon>
        <taxon>Pezizomycotina</taxon>
        <taxon>Dothideomycetes</taxon>
        <taxon>Dothideomycetidae</taxon>
        <taxon>Mycosphaerellales</taxon>
        <taxon>Dissoconiaceae</taxon>
        <taxon>Dissoconium</taxon>
    </lineage>
</organism>
<feature type="compositionally biased region" description="Low complexity" evidence="1">
    <location>
        <begin position="465"/>
        <end position="488"/>
    </location>
</feature>
<dbReference type="AlphaFoldDB" id="A0A6J3M7J2"/>
<feature type="region of interest" description="Disordered" evidence="1">
    <location>
        <begin position="465"/>
        <end position="505"/>
    </location>
</feature>
<reference evidence="4" key="1">
    <citation type="submission" date="2020-01" db="EMBL/GenBank/DDBJ databases">
        <authorList>
            <consortium name="DOE Joint Genome Institute"/>
            <person name="Haridas S."/>
            <person name="Albert R."/>
            <person name="Binder M."/>
            <person name="Bloem J."/>
            <person name="Labutti K."/>
            <person name="Salamov A."/>
            <person name="Andreopoulos B."/>
            <person name="Baker S.E."/>
            <person name="Barry K."/>
            <person name="Bills G."/>
            <person name="Bluhm B.H."/>
            <person name="Cannon C."/>
            <person name="Castanera R."/>
            <person name="Culley D.E."/>
            <person name="Daum C."/>
            <person name="Ezra D."/>
            <person name="Gonzalez J.B."/>
            <person name="Henrissat B."/>
            <person name="Kuo A."/>
            <person name="Liang C."/>
            <person name="Lipzen A."/>
            <person name="Lutzoni F."/>
            <person name="Magnuson J."/>
            <person name="Mondo S."/>
            <person name="Nolan M."/>
            <person name="Ohm R."/>
            <person name="Pangilinan J."/>
            <person name="Park H.-J."/>
            <person name="Ramirez L."/>
            <person name="Alfaro M."/>
            <person name="Sun H."/>
            <person name="Tritt A."/>
            <person name="Yoshinaga Y."/>
            <person name="Zwiers L.-H."/>
            <person name="Turgeon B.G."/>
            <person name="Goodwin S.B."/>
            <person name="Spatafora J.W."/>
            <person name="Crous P.W."/>
            <person name="Grigoriev I.V."/>
        </authorList>
    </citation>
    <scope>NUCLEOTIDE SEQUENCE</scope>
    <source>
        <strain evidence="4">CBS 342.82</strain>
    </source>
</reference>
<name>A0A6J3M7J2_9PEZI</name>
<proteinExistence type="predicted"/>
<evidence type="ECO:0000313" key="3">
    <source>
        <dbReference type="Proteomes" id="UP000504637"/>
    </source>
</evidence>
<gene>
    <name evidence="4" type="ORF">K489DRAFT_370441</name>
</gene>
<protein>
    <recommendedName>
        <fullName evidence="2">Wings apart-like protein C-terminal domain-containing protein</fullName>
    </recommendedName>
</protein>
<feature type="compositionally biased region" description="Polar residues" evidence="1">
    <location>
        <begin position="334"/>
        <end position="343"/>
    </location>
</feature>